<gene>
    <name evidence="2" type="ORF">BURPS1710A_2101</name>
</gene>
<evidence type="ECO:0000256" key="1">
    <source>
        <dbReference type="SAM" id="MobiDB-lite"/>
    </source>
</evidence>
<dbReference type="AlphaFoldDB" id="A0A0E1W3Y5"/>
<organism evidence="2">
    <name type="scientific">Burkholderia pseudomallei 1710a</name>
    <dbReference type="NCBI Taxonomy" id="320371"/>
    <lineage>
        <taxon>Bacteria</taxon>
        <taxon>Pseudomonadati</taxon>
        <taxon>Pseudomonadota</taxon>
        <taxon>Betaproteobacteria</taxon>
        <taxon>Burkholderiales</taxon>
        <taxon>Burkholderiaceae</taxon>
        <taxon>Burkholderia</taxon>
        <taxon>pseudomallei group</taxon>
    </lineage>
</organism>
<dbReference type="EMBL" id="CM000832">
    <property type="protein sequence ID" value="EET07134.1"/>
    <property type="molecule type" value="Genomic_DNA"/>
</dbReference>
<feature type="region of interest" description="Disordered" evidence="1">
    <location>
        <begin position="29"/>
        <end position="55"/>
    </location>
</feature>
<protein>
    <submittedName>
        <fullName evidence="2">Uncharacterized protein</fullName>
    </submittedName>
</protein>
<name>A0A0E1W3Y5_BURPE</name>
<accession>A0A0E1W3Y5</accession>
<reference evidence="2" key="1">
    <citation type="submission" date="2009-05" db="EMBL/GenBank/DDBJ databases">
        <authorList>
            <person name="Harkins D.M."/>
            <person name="DeShazer D."/>
            <person name="Woods D.E."/>
            <person name="Brinkac L.M."/>
            <person name="Brown K.A."/>
            <person name="Hung G.C."/>
            <person name="Tuanyok A."/>
            <person name="Zhang B."/>
            <person name="Nierman W.C."/>
        </authorList>
    </citation>
    <scope>NUCLEOTIDE SEQUENCE [LARGE SCALE GENOMIC DNA]</scope>
    <source>
        <strain evidence="2">1710a</strain>
    </source>
</reference>
<evidence type="ECO:0000313" key="2">
    <source>
        <dbReference type="EMBL" id="EET07134.1"/>
    </source>
</evidence>
<sequence length="55" mass="5883">MPCVAGSARRSCSFLNDAVNGNRARRWRALLPDPSGPTGGPNPPGIPHTSKRRKT</sequence>
<proteinExistence type="predicted"/>
<dbReference type="HOGENOM" id="CLU_3023189_0_0_4"/>
<dbReference type="Proteomes" id="UP000001812">
    <property type="component" value="Chromosome I"/>
</dbReference>